<proteinExistence type="inferred from homology"/>
<dbReference type="InterPro" id="IPR001753">
    <property type="entry name" value="Enoyl-CoA_hydra/iso"/>
</dbReference>
<dbReference type="Pfam" id="PF00378">
    <property type="entry name" value="ECH_1"/>
    <property type="match status" value="1"/>
</dbReference>
<protein>
    <submittedName>
        <fullName evidence="3">Enoyl-CoA hydratase/isomerase family protein</fullName>
    </submittedName>
</protein>
<dbReference type="GO" id="GO:0008300">
    <property type="term" value="P:isoprenoid catabolic process"/>
    <property type="evidence" value="ECO:0007669"/>
    <property type="project" value="TreeGrafter"/>
</dbReference>
<dbReference type="EMBL" id="RMBX01000006">
    <property type="protein sequence ID" value="RPD40826.1"/>
    <property type="molecule type" value="Genomic_DNA"/>
</dbReference>
<sequence length="260" mass="28165">MWNMPGITYHIADRIATITLNRPEKRNALNGDVVRELREAFAAAAADDTVKVVVLAGNGKAFCAGADLDYLQQLQANNLEANLADSRELMLLMQEIYSMEKVVIARIEGDAIAGGCGLATIADLSYAVPEARFGYTEVKIGFVPALVSVFLVRKIGEGRARDLLLTGRLVTAEKAASFGLINETIPADKIRDYVQQVAFSLCTDASANSLNVTKKLISAALENPLTEALESAARINAETRQHPDCRKGIGAFLDKLKPDW</sequence>
<reference evidence="4" key="1">
    <citation type="submission" date="2018-11" db="EMBL/GenBank/DDBJ databases">
        <title>Chitinophaga lutea sp.nov., isolate from arsenic contaminated soil.</title>
        <authorList>
            <person name="Zong Y."/>
        </authorList>
    </citation>
    <scope>NUCLEOTIDE SEQUENCE [LARGE SCALE GENOMIC DNA]</scope>
    <source>
        <strain evidence="4">YLT18</strain>
    </source>
</reference>
<dbReference type="CDD" id="cd06558">
    <property type="entry name" value="crotonase-like"/>
    <property type="match status" value="1"/>
</dbReference>
<keyword evidence="3" id="KW-0413">Isomerase</keyword>
<evidence type="ECO:0000256" key="2">
    <source>
        <dbReference type="RuleBase" id="RU003707"/>
    </source>
</evidence>
<name>A0A3N4MFQ8_9BACT</name>
<dbReference type="PANTHER" id="PTHR42964">
    <property type="entry name" value="ENOYL-COA HYDRATASE"/>
    <property type="match status" value="1"/>
</dbReference>
<evidence type="ECO:0000256" key="1">
    <source>
        <dbReference type="ARBA" id="ARBA00005254"/>
    </source>
</evidence>
<organism evidence="3 4">
    <name type="scientific">Chitinophaga barathri</name>
    <dbReference type="NCBI Taxonomy" id="1647451"/>
    <lineage>
        <taxon>Bacteria</taxon>
        <taxon>Pseudomonadati</taxon>
        <taxon>Bacteroidota</taxon>
        <taxon>Chitinophagia</taxon>
        <taxon>Chitinophagales</taxon>
        <taxon>Chitinophagaceae</taxon>
        <taxon>Chitinophaga</taxon>
    </lineage>
</organism>
<gene>
    <name evidence="3" type="ORF">EG028_12410</name>
</gene>
<dbReference type="InterPro" id="IPR051683">
    <property type="entry name" value="Enoyl-CoA_Hydratase/Isomerase"/>
</dbReference>
<evidence type="ECO:0000313" key="4">
    <source>
        <dbReference type="Proteomes" id="UP000279089"/>
    </source>
</evidence>
<evidence type="ECO:0000313" key="3">
    <source>
        <dbReference type="EMBL" id="RPD40826.1"/>
    </source>
</evidence>
<dbReference type="OrthoDB" id="9775794at2"/>
<dbReference type="Gene3D" id="1.10.12.10">
    <property type="entry name" value="Lyase 2-enoyl-coa Hydratase, Chain A, domain 2"/>
    <property type="match status" value="1"/>
</dbReference>
<dbReference type="Proteomes" id="UP000279089">
    <property type="component" value="Unassembled WGS sequence"/>
</dbReference>
<accession>A0A3N4MFQ8</accession>
<keyword evidence="4" id="KW-1185">Reference proteome</keyword>
<dbReference type="AlphaFoldDB" id="A0A3N4MFQ8"/>
<comment type="similarity">
    <text evidence="1 2">Belongs to the enoyl-CoA hydratase/isomerase family.</text>
</comment>
<dbReference type="PROSITE" id="PS00166">
    <property type="entry name" value="ENOYL_COA_HYDRATASE"/>
    <property type="match status" value="1"/>
</dbReference>
<comment type="caution">
    <text evidence="3">The sequence shown here is derived from an EMBL/GenBank/DDBJ whole genome shotgun (WGS) entry which is preliminary data.</text>
</comment>
<dbReference type="SUPFAM" id="SSF52096">
    <property type="entry name" value="ClpP/crotonase"/>
    <property type="match status" value="1"/>
</dbReference>
<dbReference type="Gene3D" id="3.90.226.10">
    <property type="entry name" value="2-enoyl-CoA Hydratase, Chain A, domain 1"/>
    <property type="match status" value="1"/>
</dbReference>
<dbReference type="InterPro" id="IPR018376">
    <property type="entry name" value="Enoyl-CoA_hyd/isom_CS"/>
</dbReference>
<dbReference type="PANTHER" id="PTHR42964:SF1">
    <property type="entry name" value="POLYKETIDE BIOSYNTHESIS ENOYL-COA HYDRATASE PKSH-RELATED"/>
    <property type="match status" value="1"/>
</dbReference>
<dbReference type="GO" id="GO:0016853">
    <property type="term" value="F:isomerase activity"/>
    <property type="evidence" value="ECO:0007669"/>
    <property type="project" value="UniProtKB-KW"/>
</dbReference>
<dbReference type="InterPro" id="IPR014748">
    <property type="entry name" value="Enoyl-CoA_hydra_C"/>
</dbReference>
<dbReference type="InterPro" id="IPR029045">
    <property type="entry name" value="ClpP/crotonase-like_dom_sf"/>
</dbReference>